<reference evidence="1 2" key="1">
    <citation type="journal article" date="2015" name="BMC Genomics">
        <title>Gene expression during zombie ant biting behavior reflects the complexity underlying fungal parasitic behavioral manipulation.</title>
        <authorList>
            <person name="de Bekker C."/>
            <person name="Ohm R.A."/>
            <person name="Loreto R.G."/>
            <person name="Sebastian A."/>
            <person name="Albert I."/>
            <person name="Merrow M."/>
            <person name="Brachmann A."/>
            <person name="Hughes D.P."/>
        </authorList>
    </citation>
    <scope>NUCLEOTIDE SEQUENCE [LARGE SCALE GENOMIC DNA]</scope>
    <source>
        <strain evidence="1 2">SC16a</strain>
    </source>
</reference>
<gene>
    <name evidence="1" type="ORF">XA68_13942</name>
</gene>
<protein>
    <submittedName>
        <fullName evidence="1">Uncharacterized protein</fullName>
    </submittedName>
</protein>
<keyword evidence="2" id="KW-1185">Reference proteome</keyword>
<evidence type="ECO:0000313" key="2">
    <source>
        <dbReference type="Proteomes" id="UP000037136"/>
    </source>
</evidence>
<dbReference type="EMBL" id="LAZP02000031">
    <property type="protein sequence ID" value="PFH62348.1"/>
    <property type="molecule type" value="Genomic_DNA"/>
</dbReference>
<organism evidence="1 2">
    <name type="scientific">Ophiocordyceps unilateralis</name>
    <name type="common">Zombie-ant fungus</name>
    <name type="synonym">Torrubia unilateralis</name>
    <dbReference type="NCBI Taxonomy" id="268505"/>
    <lineage>
        <taxon>Eukaryota</taxon>
        <taxon>Fungi</taxon>
        <taxon>Dikarya</taxon>
        <taxon>Ascomycota</taxon>
        <taxon>Pezizomycotina</taxon>
        <taxon>Sordariomycetes</taxon>
        <taxon>Hypocreomycetidae</taxon>
        <taxon>Hypocreales</taxon>
        <taxon>Ophiocordycipitaceae</taxon>
        <taxon>Ophiocordyceps</taxon>
    </lineage>
</organism>
<evidence type="ECO:0000313" key="1">
    <source>
        <dbReference type="EMBL" id="PFH62348.1"/>
    </source>
</evidence>
<sequence length="97" mass="10816">MNHETRMRPSPADADLTRFHCRHLPYGFVSCLMFLAATTFPSRTVTCVTLEFSGLYNGMGSFGDKQEIDEREKDLDGCIDDRLTVPGNVIVPTCCPV</sequence>
<reference evidence="1 2" key="2">
    <citation type="journal article" date="2017" name="Sci. Rep.">
        <title>Ant-infecting Ophiocordyceps genomes reveal a high diversity of potential behavioral manipulation genes and a possible major role for enterotoxins.</title>
        <authorList>
            <person name="de Bekker C."/>
            <person name="Ohm R.A."/>
            <person name="Evans H.C."/>
            <person name="Brachmann A."/>
            <person name="Hughes D.P."/>
        </authorList>
    </citation>
    <scope>NUCLEOTIDE SEQUENCE [LARGE SCALE GENOMIC DNA]</scope>
    <source>
        <strain evidence="1 2">SC16a</strain>
    </source>
</reference>
<comment type="caution">
    <text evidence="1">The sequence shown here is derived from an EMBL/GenBank/DDBJ whole genome shotgun (WGS) entry which is preliminary data.</text>
</comment>
<dbReference type="AlphaFoldDB" id="A0A2A9PLW3"/>
<proteinExistence type="predicted"/>
<name>A0A2A9PLW3_OPHUN</name>
<dbReference type="Proteomes" id="UP000037136">
    <property type="component" value="Unassembled WGS sequence"/>
</dbReference>
<accession>A0A2A9PLW3</accession>